<evidence type="ECO:0000256" key="1">
    <source>
        <dbReference type="SAM" id="MobiDB-lite"/>
    </source>
</evidence>
<keyword evidence="6" id="KW-1185">Reference proteome</keyword>
<feature type="compositionally biased region" description="Basic residues" evidence="1">
    <location>
        <begin position="1167"/>
        <end position="1177"/>
    </location>
</feature>
<dbReference type="EMBL" id="NKCI01000026">
    <property type="protein sequence ID" value="RSL66155.1"/>
    <property type="molecule type" value="Genomic_DNA"/>
</dbReference>
<feature type="compositionally biased region" description="Low complexity" evidence="1">
    <location>
        <begin position="183"/>
        <end position="199"/>
    </location>
</feature>
<feature type="region of interest" description="Disordered" evidence="1">
    <location>
        <begin position="44"/>
        <end position="224"/>
    </location>
</feature>
<dbReference type="InterPro" id="IPR048401">
    <property type="entry name" value="SLS1_C"/>
</dbReference>
<accession>A0A428QLK0</accession>
<dbReference type="GO" id="GO:0005743">
    <property type="term" value="C:mitochondrial inner membrane"/>
    <property type="evidence" value="ECO:0007669"/>
    <property type="project" value="InterPro"/>
</dbReference>
<evidence type="ECO:0000313" key="6">
    <source>
        <dbReference type="Proteomes" id="UP000288168"/>
    </source>
</evidence>
<dbReference type="OrthoDB" id="5392646at2759"/>
<feature type="compositionally biased region" description="Polar residues" evidence="1">
    <location>
        <begin position="1178"/>
        <end position="1194"/>
    </location>
</feature>
<feature type="compositionally biased region" description="Polar residues" evidence="1">
    <location>
        <begin position="159"/>
        <end position="182"/>
    </location>
</feature>
<feature type="domain" description="SLS1 C-terminal" evidence="4">
    <location>
        <begin position="589"/>
        <end position="928"/>
    </location>
</feature>
<feature type="compositionally biased region" description="Basic and acidic residues" evidence="1">
    <location>
        <begin position="1146"/>
        <end position="1157"/>
    </location>
</feature>
<dbReference type="AlphaFoldDB" id="A0A428QLK0"/>
<gene>
    <name evidence="5" type="ORF">CEP54_003945</name>
</gene>
<proteinExistence type="predicted"/>
<feature type="domain" description="SLS1 N-terminal" evidence="3">
    <location>
        <begin position="310"/>
        <end position="408"/>
    </location>
</feature>
<dbReference type="InterPro" id="IPR032741">
    <property type="entry name" value="Sls1_KH-1"/>
</dbReference>
<evidence type="ECO:0000313" key="5">
    <source>
        <dbReference type="EMBL" id="RSL66155.1"/>
    </source>
</evidence>
<feature type="compositionally biased region" description="Polar residues" evidence="1">
    <location>
        <begin position="1114"/>
        <end position="1141"/>
    </location>
</feature>
<feature type="region of interest" description="Disordered" evidence="1">
    <location>
        <begin position="964"/>
        <end position="1084"/>
    </location>
</feature>
<feature type="compositionally biased region" description="Low complexity" evidence="1">
    <location>
        <begin position="92"/>
        <end position="105"/>
    </location>
</feature>
<feature type="compositionally biased region" description="Basic residues" evidence="1">
    <location>
        <begin position="1239"/>
        <end position="1252"/>
    </location>
</feature>
<feature type="region of interest" description="Disordered" evidence="1">
    <location>
        <begin position="1098"/>
        <end position="1252"/>
    </location>
</feature>
<reference evidence="5 6" key="1">
    <citation type="submission" date="2017-06" db="EMBL/GenBank/DDBJ databases">
        <title>Comparative genomic analysis of Ambrosia Fusariam Clade fungi.</title>
        <authorList>
            <person name="Stajich J.E."/>
            <person name="Carrillo J."/>
            <person name="Kijimoto T."/>
            <person name="Eskalen A."/>
            <person name="O'Donnell K."/>
            <person name="Kasson M."/>
        </authorList>
    </citation>
    <scope>NUCLEOTIDE SEQUENCE [LARGE SCALE GENOMIC DNA]</scope>
    <source>
        <strain evidence="5 6">NRRL62584</strain>
    </source>
</reference>
<name>A0A428QLK0_9HYPO</name>
<dbReference type="PANTHER" id="PTHR35310:SF1">
    <property type="entry name" value="CELL WALL INTEGRITY_STRESS RESPONSE COMPONENT-LIKE PROTEIN"/>
    <property type="match status" value="1"/>
</dbReference>
<dbReference type="STRING" id="1325734.A0A428QLK0"/>
<feature type="compositionally biased region" description="Basic and acidic residues" evidence="1">
    <location>
        <begin position="976"/>
        <end position="994"/>
    </location>
</feature>
<feature type="domain" description="SLS1 first KH" evidence="2">
    <location>
        <begin position="416"/>
        <end position="484"/>
    </location>
</feature>
<dbReference type="Pfam" id="PF14611">
    <property type="entry name" value="KH_SLS1_1"/>
    <property type="match status" value="1"/>
</dbReference>
<evidence type="ECO:0000259" key="2">
    <source>
        <dbReference type="Pfam" id="PF14611"/>
    </source>
</evidence>
<dbReference type="Pfam" id="PF20778">
    <property type="entry name" value="SLS1_C"/>
    <property type="match status" value="1"/>
</dbReference>
<dbReference type="PANTHER" id="PTHR35310">
    <property type="entry name" value="CELL WALL INTEGRITY/STRESS RESPONSE COMPONENT-LIKE PROTEIN"/>
    <property type="match status" value="1"/>
</dbReference>
<evidence type="ECO:0000259" key="3">
    <source>
        <dbReference type="Pfam" id="PF20776"/>
    </source>
</evidence>
<feature type="compositionally biased region" description="Polar residues" evidence="1">
    <location>
        <begin position="1207"/>
        <end position="1218"/>
    </location>
</feature>
<feature type="compositionally biased region" description="Basic residues" evidence="1">
    <location>
        <begin position="999"/>
        <end position="1010"/>
    </location>
</feature>
<organism evidence="5 6">
    <name type="scientific">Fusarium duplospermum</name>
    <dbReference type="NCBI Taxonomy" id="1325734"/>
    <lineage>
        <taxon>Eukaryota</taxon>
        <taxon>Fungi</taxon>
        <taxon>Dikarya</taxon>
        <taxon>Ascomycota</taxon>
        <taxon>Pezizomycotina</taxon>
        <taxon>Sordariomycetes</taxon>
        <taxon>Hypocreomycetidae</taxon>
        <taxon>Hypocreales</taxon>
        <taxon>Nectriaceae</taxon>
        <taxon>Fusarium</taxon>
        <taxon>Fusarium solani species complex</taxon>
    </lineage>
</organism>
<protein>
    <submittedName>
        <fullName evidence="5">Uncharacterized protein</fullName>
    </submittedName>
</protein>
<comment type="caution">
    <text evidence="5">The sequence shown here is derived from an EMBL/GenBank/DDBJ whole genome shotgun (WGS) entry which is preliminary data.</text>
</comment>
<feature type="region of interest" description="Disordered" evidence="1">
    <location>
        <begin position="607"/>
        <end position="633"/>
    </location>
</feature>
<evidence type="ECO:0000259" key="4">
    <source>
        <dbReference type="Pfam" id="PF20778"/>
    </source>
</evidence>
<sequence length="1252" mass="139847">MISRAARVPRICLACRFGLTQRSAVLGFRAAPITHTLGQRRRYTSEIGKTGDGKIETFITGANTPAEKKPKEEEESPDQTETTTKSEDTASDIKSSSEAESTSDAAPPPQDDQDVKPISDTQSATPPAESSLEEPINPVQETRDEPTSEAAPVPEDNQDVTSVSNTQYESPTESSSENPINSEQETQDQAATQAFALDFPELFLNPSEENSDSSAEQPTNSSEDSMFELPVLPELEEPTGLPTKRFRHDLVHDESLGVSALGVPADAIIINNPNQIRRSKKAPTVVKSQPVQPPSEFDWKRLTPQEIEDELGDEDIYRNIDDLRPDTRFLRDSEIEKLTDVLRNGFTTDQLREYVRLRKAVVAPEDDINYPWIKEHLIWTPLKEVTLRGQDKAACVNKIIYDKWKIQSQKHVDDLGRVMVQIKLDFFKFLTFESDRMVRELREDFLVSEEETITINRQTKRVNIVAKKATAYGVIAHLDQIFQKRVSRDIPIRQHVALIPSLTELEVLSQITKTTLKVLQNKELRVSWLPGTQENAANSKTEDLGDVVFRLLLGQPKPGHTIHLECLPRPQTKGIPEDHFLNIRRQLKTLSWREKLQEWQRVVAPVNKSDEESPTPLDLVGSATLPEYSPEEPNYRNVTTATFGYILHNKSQVGKLQSVETKKKLAQPRNADSTHDLIIPLRPDDLISDDLAQSKMPISGEVLSHKRRAFSPLIPHPASFSALKPENSGILTQSTAIILNLSVHGDRSTVNKLGPAIQVRLPVDAEADLANYSIPKVAAAYCVVPWFRNELMLPGESVDVRIQHERILPLDLPQSGLKKFLAASEFNLLQGHLRTPSQAILKLPPKYINPIKPTLRPQEHTYTFRGLEIHQTVEMPWRGHTLRYSSIEAGQHGGQRQELTLQAGRPNDLGTSFKGEKSKSFLQLVEDMATGKCFSWADGYKSIKSRQLEDHSYDLPEEELTEDILVDGVRSPNLRRSKEPEQPKKRDMPRRETRATPTRQRKLGARRERKQPREMSGSKVTKPKTKAPEAEEPEISEFDVKEPEVDQASVGKPDVAAEETKEPDVDQTSAKKPQRGGKDTKSTTGLLHSFLDQFADANSLKAPTDSPHADVAALTNNLLQKEATKSNASQTQETPKPQQAISEDVFESKFAARKDTAPPKAPSPVQKSKKGTAKKGNTRQSTAKKQPATPSHASQFKDPFAAAFASRLSTNQQHTSSSGGDGFFDTPKGAADNKGAAGKGKRRRKFWYKGQK</sequence>
<dbReference type="Pfam" id="PF20776">
    <property type="entry name" value="SLS1_N"/>
    <property type="match status" value="1"/>
</dbReference>
<dbReference type="InterPro" id="IPR048400">
    <property type="entry name" value="SLS1_N"/>
</dbReference>
<feature type="compositionally biased region" description="Polar residues" evidence="1">
    <location>
        <begin position="212"/>
        <end position="224"/>
    </location>
</feature>
<dbReference type="Proteomes" id="UP000288168">
    <property type="component" value="Unassembled WGS sequence"/>
</dbReference>